<organism evidence="7 8">
    <name type="scientific">Stenotrophomonas maltophilia</name>
    <name type="common">Pseudomonas maltophilia</name>
    <name type="synonym">Xanthomonas maltophilia</name>
    <dbReference type="NCBI Taxonomy" id="40324"/>
    <lineage>
        <taxon>Bacteria</taxon>
        <taxon>Pseudomonadati</taxon>
        <taxon>Pseudomonadota</taxon>
        <taxon>Gammaproteobacteria</taxon>
        <taxon>Lysobacterales</taxon>
        <taxon>Lysobacteraceae</taxon>
        <taxon>Stenotrophomonas</taxon>
        <taxon>Stenotrophomonas maltophilia group</taxon>
    </lineage>
</organism>
<dbReference type="GO" id="GO:0043022">
    <property type="term" value="F:ribosome binding"/>
    <property type="evidence" value="ECO:0007669"/>
    <property type="project" value="UniProtKB-UniRule"/>
</dbReference>
<dbReference type="FunFam" id="1.10.60.30:FF:000002">
    <property type="entry name" value="UPF0307 protein YjgA"/>
    <property type="match status" value="1"/>
</dbReference>
<dbReference type="EMBL" id="NIVS01000040">
    <property type="protein sequence ID" value="OWQ51489.1"/>
    <property type="molecule type" value="Genomic_DNA"/>
</dbReference>
<reference evidence="7 8" key="1">
    <citation type="submission" date="2017-06" db="EMBL/GenBank/DDBJ databases">
        <authorList>
            <person name="Kim H.J."/>
            <person name="Triplett B.A."/>
        </authorList>
    </citation>
    <scope>NUCLEOTIDE SEQUENCE [LARGE SCALE GENOMIC DNA]</scope>
    <source>
        <strain evidence="7 8">13146</strain>
    </source>
</reference>
<evidence type="ECO:0000256" key="2">
    <source>
        <dbReference type="ARBA" id="ARBA00022517"/>
    </source>
</evidence>
<dbReference type="InterPro" id="IPR006839">
    <property type="entry name" value="DarP"/>
</dbReference>
<comment type="caution">
    <text evidence="7">The sequence shown here is derived from an EMBL/GenBank/DDBJ whole genome shotgun (WGS) entry which is preliminary data.</text>
</comment>
<comment type="subcellular location">
    <subcellularLocation>
        <location evidence="5">Cytoplasm</location>
    </subcellularLocation>
    <text evidence="5">Associates with late stage pre-50S ribosomal subunits.</text>
</comment>
<keyword evidence="4 5" id="KW-0694">RNA-binding</keyword>
<dbReference type="SUPFAM" id="SSF158710">
    <property type="entry name" value="PSPTO4464-like"/>
    <property type="match status" value="1"/>
</dbReference>
<dbReference type="HAMAP" id="MF_00765">
    <property type="entry name" value="DarP"/>
    <property type="match status" value="1"/>
</dbReference>
<sequence length="207" mass="23261">MRGRDEETGEFLDISRSQNRRAALDVLALGEKLVSLTPAQLARLPVPEDLLPHIAEAKRITAHIAHKRQLAFLAKHMRREDDAVLDAIRNALDANSETSRREVATMHRVEDWRERLLKDGDKALGALLDEYPYADRQQLRTLVRNAQAEKAKNKPPRAYREIFQLLRALLLPAALGLEGLNAASEDEPDDAIDTDDIDGDSDENAED</sequence>
<dbReference type="OrthoDB" id="5293604at2"/>
<dbReference type="CDD" id="cd16331">
    <property type="entry name" value="YjgA-like"/>
    <property type="match status" value="1"/>
</dbReference>
<evidence type="ECO:0000256" key="6">
    <source>
        <dbReference type="SAM" id="MobiDB-lite"/>
    </source>
</evidence>
<dbReference type="GO" id="GO:0019843">
    <property type="term" value="F:rRNA binding"/>
    <property type="evidence" value="ECO:0007669"/>
    <property type="project" value="UniProtKB-UniRule"/>
</dbReference>
<evidence type="ECO:0000313" key="8">
    <source>
        <dbReference type="Proteomes" id="UP000198157"/>
    </source>
</evidence>
<evidence type="ECO:0000256" key="3">
    <source>
        <dbReference type="ARBA" id="ARBA00022730"/>
    </source>
</evidence>
<evidence type="ECO:0000256" key="1">
    <source>
        <dbReference type="ARBA" id="ARBA00022490"/>
    </source>
</evidence>
<dbReference type="InterPro" id="IPR023153">
    <property type="entry name" value="DarP_sf"/>
</dbReference>
<gene>
    <name evidence="5" type="primary">darP</name>
    <name evidence="7" type="ORF">CEE60_14320</name>
</gene>
<evidence type="ECO:0000256" key="5">
    <source>
        <dbReference type="HAMAP-Rule" id="MF_00765"/>
    </source>
</evidence>
<comment type="similarity">
    <text evidence="5">Belongs to the DarP family.</text>
</comment>
<name>A0A246HJU8_STEMA</name>
<dbReference type="Gene3D" id="1.10.60.30">
    <property type="entry name" value="PSPTO4464-like domains"/>
    <property type="match status" value="2"/>
</dbReference>
<feature type="region of interest" description="Disordered" evidence="6">
    <location>
        <begin position="181"/>
        <end position="207"/>
    </location>
</feature>
<dbReference type="GO" id="GO:1902626">
    <property type="term" value="P:assembly of large subunit precursor of preribosome"/>
    <property type="evidence" value="ECO:0007669"/>
    <property type="project" value="UniProtKB-UniRule"/>
</dbReference>
<accession>A0A246HJU8</accession>
<dbReference type="PANTHER" id="PTHR38101">
    <property type="entry name" value="UPF0307 PROTEIN YJGA"/>
    <property type="match status" value="1"/>
</dbReference>
<dbReference type="AlphaFoldDB" id="A0A246HJU8"/>
<dbReference type="NCBIfam" id="NF003593">
    <property type="entry name" value="PRK05255.1-1"/>
    <property type="match status" value="1"/>
</dbReference>
<keyword evidence="2 5" id="KW-0690">Ribosome biogenesis</keyword>
<feature type="compositionally biased region" description="Acidic residues" evidence="6">
    <location>
        <begin position="184"/>
        <end position="207"/>
    </location>
</feature>
<dbReference type="GO" id="GO:0005829">
    <property type="term" value="C:cytosol"/>
    <property type="evidence" value="ECO:0007669"/>
    <property type="project" value="TreeGrafter"/>
</dbReference>
<dbReference type="PIRSF" id="PIRSF016183">
    <property type="entry name" value="UCP016183"/>
    <property type="match status" value="1"/>
</dbReference>
<comment type="function">
    <text evidence="5">Member of a network of 50S ribosomal subunit biogenesis factors which assembles along the 30S-50S interface, preventing incorrect 23S rRNA structures from forming. Promotes peptidyl transferase center (PTC) maturation.</text>
</comment>
<evidence type="ECO:0000256" key="4">
    <source>
        <dbReference type="ARBA" id="ARBA00022884"/>
    </source>
</evidence>
<keyword evidence="3 5" id="KW-0699">rRNA-binding</keyword>
<keyword evidence="1 5" id="KW-0963">Cytoplasm</keyword>
<proteinExistence type="inferred from homology"/>
<dbReference type="PANTHER" id="PTHR38101:SF1">
    <property type="entry name" value="UPF0307 PROTEIN YJGA"/>
    <property type="match status" value="1"/>
</dbReference>
<evidence type="ECO:0000313" key="7">
    <source>
        <dbReference type="EMBL" id="OWQ51489.1"/>
    </source>
</evidence>
<dbReference type="Pfam" id="PF04751">
    <property type="entry name" value="DarP"/>
    <property type="match status" value="1"/>
</dbReference>
<protein>
    <recommendedName>
        <fullName evidence="5">Dual-action ribosomal maturation protein DarP</fullName>
    </recommendedName>
    <alternativeName>
        <fullName evidence="5">Large ribosomal subunit assembly factor DarP</fullName>
    </alternativeName>
</protein>
<dbReference type="Proteomes" id="UP000198157">
    <property type="component" value="Unassembled WGS sequence"/>
</dbReference>